<dbReference type="RefSeq" id="WP_115892894.1">
    <property type="nucleotide sequence ID" value="NZ_QREL01000004.1"/>
</dbReference>
<dbReference type="Proteomes" id="UP000256864">
    <property type="component" value="Unassembled WGS sequence"/>
</dbReference>
<reference evidence="1 2" key="1">
    <citation type="submission" date="2018-07" db="EMBL/GenBank/DDBJ databases">
        <title>Genomic Encyclopedia of Type Strains, Phase IV (KMG-IV): sequencing the most valuable type-strain genomes for metagenomic binning, comparative biology and taxonomic classification.</title>
        <authorList>
            <person name="Goeker M."/>
        </authorList>
    </citation>
    <scope>NUCLEOTIDE SEQUENCE [LARGE SCALE GENOMIC DNA]</scope>
    <source>
        <strain evidence="1 2">DSM 7466</strain>
    </source>
</reference>
<accession>A0A371NAG2</accession>
<dbReference type="Pfam" id="PF09884">
    <property type="entry name" value="DUF2111"/>
    <property type="match status" value="1"/>
</dbReference>
<proteinExistence type="predicted"/>
<dbReference type="InterPro" id="IPR012029">
    <property type="entry name" value="UCP006557"/>
</dbReference>
<gene>
    <name evidence="1" type="ORF">C7452_1789</name>
</gene>
<dbReference type="PIRSF" id="PIRSF006557">
    <property type="entry name" value="UCP006557_sign"/>
    <property type="match status" value="1"/>
</dbReference>
<evidence type="ECO:0008006" key="3">
    <source>
        <dbReference type="Google" id="ProtNLM"/>
    </source>
</evidence>
<keyword evidence="2" id="KW-1185">Reference proteome</keyword>
<dbReference type="EMBL" id="QREL01000004">
    <property type="protein sequence ID" value="REE24679.1"/>
    <property type="molecule type" value="Genomic_DNA"/>
</dbReference>
<comment type="caution">
    <text evidence="1">The sequence shown here is derived from an EMBL/GenBank/DDBJ whole genome shotgun (WGS) entry which is preliminary data.</text>
</comment>
<dbReference type="GeneID" id="82298288"/>
<dbReference type="AlphaFoldDB" id="A0A371NAG2"/>
<evidence type="ECO:0000313" key="2">
    <source>
        <dbReference type="Proteomes" id="UP000256864"/>
    </source>
</evidence>
<evidence type="ECO:0000313" key="1">
    <source>
        <dbReference type="EMBL" id="REE24679.1"/>
    </source>
</evidence>
<sequence>MKITSSSSGEELRELGICIHELVSRLPLTIRSRELPGLRIEDGKVIDDNYTGPVLEKVLESGEIARETPDRGPYRGIPVVVVPLKEEGEVICAVGIVDATKGLFTDMVEIARRPQDTDKGEFY</sequence>
<protein>
    <recommendedName>
        <fullName evidence="3">DUF2111 domain-containing protein</fullName>
    </recommendedName>
</protein>
<name>A0A371NAG2_9EURY</name>
<organism evidence="1 2">
    <name type="scientific">Methanothermobacter defluvii</name>
    <dbReference type="NCBI Taxonomy" id="49339"/>
    <lineage>
        <taxon>Archaea</taxon>
        <taxon>Methanobacteriati</taxon>
        <taxon>Methanobacteriota</taxon>
        <taxon>Methanomada group</taxon>
        <taxon>Methanobacteria</taxon>
        <taxon>Methanobacteriales</taxon>
        <taxon>Methanobacteriaceae</taxon>
        <taxon>Methanothermobacter</taxon>
    </lineage>
</organism>